<reference evidence="1 6" key="1">
    <citation type="submission" date="2015-09" db="EMBL/GenBank/DDBJ databases">
        <authorList>
            <consortium name="Pathogen Informatics"/>
        </authorList>
    </citation>
    <scope>NUCLEOTIDE SEQUENCE [LARGE SCALE GENOMIC DNA]</scope>
    <source>
        <strain evidence="1 6">2789STDY5834960</strain>
    </source>
</reference>
<proteinExistence type="predicted"/>
<evidence type="ECO:0000313" key="6">
    <source>
        <dbReference type="Proteomes" id="UP000095350"/>
    </source>
</evidence>
<dbReference type="Pfam" id="PF04309">
    <property type="entry name" value="G3P_antiterm"/>
    <property type="match status" value="1"/>
</dbReference>
<evidence type="ECO:0000313" key="1">
    <source>
        <dbReference type="EMBL" id="CUM90323.1"/>
    </source>
</evidence>
<dbReference type="OrthoDB" id="9799580at2"/>
<sequence length="189" mass="20866">MNQNFYEAVEDNPIIAAVKSMEDVEECCKHDDIRVIFILFGDVCSIGSIVKTIRDAGKIAMVHMDLISGLSPKEIAVEFIKEQTEADGIISTKPSLIKKAKEMSMYTVLRVFLLDSMAFENIRQQQHMIKPDFIEVLPGVMPKIIAQISHSVKVPIIAGGLITDKEDVMGALSAGAMAVSSTNHKVWNM</sequence>
<protein>
    <submittedName>
        <fullName evidence="1">Glycerol-3-phosphate responsive antiterminator</fullName>
    </submittedName>
</protein>
<dbReference type="STRING" id="166486.ERS852572_01032"/>
<dbReference type="SUPFAM" id="SSF110391">
    <property type="entry name" value="GlpP-like"/>
    <property type="match status" value="1"/>
</dbReference>
<gene>
    <name evidence="1" type="primary">ygcP</name>
    <name evidence="5" type="ORF">DW264_13615</name>
    <name evidence="4" type="ORF">DW927_19935</name>
    <name evidence="1" type="ORF">ERS852572_01032</name>
    <name evidence="3" type="ORF">GCK47_14280</name>
    <name evidence="2" type="ORF">GMD50_09335</name>
</gene>
<evidence type="ECO:0000313" key="2">
    <source>
        <dbReference type="EMBL" id="MTR85263.1"/>
    </source>
</evidence>
<dbReference type="RefSeq" id="WP_006857115.1">
    <property type="nucleotide sequence ID" value="NZ_CABIYH010000006.1"/>
</dbReference>
<dbReference type="EMBL" id="WNAJ01000009">
    <property type="protein sequence ID" value="MTR85263.1"/>
    <property type="molecule type" value="Genomic_DNA"/>
</dbReference>
<evidence type="ECO:0000313" key="5">
    <source>
        <dbReference type="EMBL" id="RHG26867.1"/>
    </source>
</evidence>
<dbReference type="EMBL" id="QSFP01000047">
    <property type="protein sequence ID" value="RHA60685.1"/>
    <property type="molecule type" value="Genomic_DNA"/>
</dbReference>
<dbReference type="Proteomes" id="UP000095350">
    <property type="component" value="Unassembled WGS sequence"/>
</dbReference>
<dbReference type="EMBL" id="WGGT01000019">
    <property type="protein sequence ID" value="MVQ46831.1"/>
    <property type="molecule type" value="Genomic_DNA"/>
</dbReference>
<dbReference type="GeneID" id="61431380"/>
<dbReference type="PIRSF" id="PIRSF016897">
    <property type="entry name" value="GlpP"/>
    <property type="match status" value="1"/>
</dbReference>
<dbReference type="AlphaFoldDB" id="A0A173SIZ8"/>
<reference evidence="7 8" key="2">
    <citation type="submission" date="2018-08" db="EMBL/GenBank/DDBJ databases">
        <title>A genome reference for cultivated species of the human gut microbiota.</title>
        <authorList>
            <person name="Zou Y."/>
            <person name="Xue W."/>
            <person name="Luo G."/>
        </authorList>
    </citation>
    <scope>NUCLEOTIDE SEQUENCE [LARGE SCALE GENOMIC DNA]</scope>
    <source>
        <strain evidence="5 7">AM22-21LB</strain>
        <strain evidence="4 8">AM43-11</strain>
    </source>
</reference>
<dbReference type="EMBL" id="CYXZ01000006">
    <property type="protein sequence ID" value="CUM90323.1"/>
    <property type="molecule type" value="Genomic_DNA"/>
</dbReference>
<evidence type="ECO:0000313" key="7">
    <source>
        <dbReference type="Proteomes" id="UP000284051"/>
    </source>
</evidence>
<name>A0A173SIZ8_9FIRM</name>
<dbReference type="GO" id="GO:0006071">
    <property type="term" value="P:glycerol metabolic process"/>
    <property type="evidence" value="ECO:0007669"/>
    <property type="project" value="InterPro"/>
</dbReference>
<reference evidence="3 10" key="4">
    <citation type="submission" date="2019-10" db="EMBL/GenBank/DDBJ databases">
        <title>Roseburia spp. ameliorate alcoholic fatty liver via restoration of gut barrier function.</title>
        <authorList>
            <person name="Seo B."/>
            <person name="Ko G."/>
        </authorList>
    </citation>
    <scope>NUCLEOTIDE SEQUENCE [LARGE SCALE GENOMIC DNA]</scope>
    <source>
        <strain evidence="3 10">SNUG30017</strain>
    </source>
</reference>
<dbReference type="EMBL" id="QRID01000014">
    <property type="protein sequence ID" value="RHG26867.1"/>
    <property type="molecule type" value="Genomic_DNA"/>
</dbReference>
<dbReference type="PANTHER" id="PTHR35787:SF1">
    <property type="entry name" value="GLYCEROL UPTAKE OPERON ANTITERMINATOR REGULATORY PROTEIN"/>
    <property type="match status" value="1"/>
</dbReference>
<dbReference type="Proteomes" id="UP000284051">
    <property type="component" value="Unassembled WGS sequence"/>
</dbReference>
<dbReference type="InterPro" id="IPR006699">
    <property type="entry name" value="GlpP"/>
</dbReference>
<dbReference type="PANTHER" id="PTHR35787">
    <property type="entry name" value="GLYCEROL UPTAKE OPERON ANTITERMINATOR REGULATORY PROTEIN"/>
    <property type="match status" value="1"/>
</dbReference>
<dbReference type="InterPro" id="IPR013785">
    <property type="entry name" value="Aldolase_TIM"/>
</dbReference>
<accession>A0A173SIZ8</accession>
<dbReference type="Proteomes" id="UP000479531">
    <property type="component" value="Unassembled WGS sequence"/>
</dbReference>
<dbReference type="PaxDb" id="166486-ERS852572_01032"/>
<dbReference type="GO" id="GO:0006355">
    <property type="term" value="P:regulation of DNA-templated transcription"/>
    <property type="evidence" value="ECO:0007669"/>
    <property type="project" value="InterPro"/>
</dbReference>
<evidence type="ECO:0000313" key="9">
    <source>
        <dbReference type="Proteomes" id="UP000478483"/>
    </source>
</evidence>
<evidence type="ECO:0000313" key="10">
    <source>
        <dbReference type="Proteomes" id="UP000479531"/>
    </source>
</evidence>
<dbReference type="Gene3D" id="3.20.20.70">
    <property type="entry name" value="Aldolase class I"/>
    <property type="match status" value="1"/>
</dbReference>
<reference evidence="2 9" key="3">
    <citation type="journal article" date="2019" name="Nat. Med.">
        <title>A library of human gut bacterial isolates paired with longitudinal multiomics data enables mechanistic microbiome research.</title>
        <authorList>
            <person name="Poyet M."/>
            <person name="Groussin M."/>
            <person name="Gibbons S.M."/>
            <person name="Avila-Pacheco J."/>
            <person name="Jiang X."/>
            <person name="Kearney S.M."/>
            <person name="Perrotta A.R."/>
            <person name="Berdy B."/>
            <person name="Zhao S."/>
            <person name="Lieberman T.D."/>
            <person name="Swanson P.K."/>
            <person name="Smith M."/>
            <person name="Roesemann S."/>
            <person name="Alexander J.E."/>
            <person name="Rich S.A."/>
            <person name="Livny J."/>
            <person name="Vlamakis H."/>
            <person name="Clish C."/>
            <person name="Bullock K."/>
            <person name="Deik A."/>
            <person name="Scott J."/>
            <person name="Pierce K.A."/>
            <person name="Xavier R.J."/>
            <person name="Alm E.J."/>
        </authorList>
    </citation>
    <scope>NUCLEOTIDE SEQUENCE [LARGE SCALE GENOMIC DNA]</scope>
    <source>
        <strain evidence="2 9">BIOML-A1</strain>
    </source>
</reference>
<evidence type="ECO:0000313" key="3">
    <source>
        <dbReference type="EMBL" id="MVQ46831.1"/>
    </source>
</evidence>
<evidence type="ECO:0000313" key="4">
    <source>
        <dbReference type="EMBL" id="RHA60685.1"/>
    </source>
</evidence>
<organism evidence="1 6">
    <name type="scientific">Roseburia intestinalis</name>
    <dbReference type="NCBI Taxonomy" id="166486"/>
    <lineage>
        <taxon>Bacteria</taxon>
        <taxon>Bacillati</taxon>
        <taxon>Bacillota</taxon>
        <taxon>Clostridia</taxon>
        <taxon>Lachnospirales</taxon>
        <taxon>Lachnospiraceae</taxon>
        <taxon>Roseburia</taxon>
    </lineage>
</organism>
<evidence type="ECO:0000313" key="8">
    <source>
        <dbReference type="Proteomes" id="UP000284465"/>
    </source>
</evidence>
<dbReference type="Proteomes" id="UP000478483">
    <property type="component" value="Unassembled WGS sequence"/>
</dbReference>
<dbReference type="Proteomes" id="UP000284465">
    <property type="component" value="Unassembled WGS sequence"/>
</dbReference>